<keyword evidence="5" id="KW-0349">Heme</keyword>
<dbReference type="GO" id="GO:0020037">
    <property type="term" value="F:heme binding"/>
    <property type="evidence" value="ECO:0007669"/>
    <property type="project" value="InterPro"/>
</dbReference>
<dbReference type="GO" id="GO:0046872">
    <property type="term" value="F:metal ion binding"/>
    <property type="evidence" value="ECO:0007669"/>
    <property type="project" value="UniProtKB-KW"/>
</dbReference>
<dbReference type="PRINTS" id="PR00457">
    <property type="entry name" value="ANPEROXIDASE"/>
</dbReference>
<dbReference type="OMA" id="WCLCAPS"/>
<evidence type="ECO:0000256" key="4">
    <source>
        <dbReference type="ARBA" id="ARBA00022729"/>
    </source>
</evidence>
<dbReference type="STRING" id="34506.A0A090LLP9"/>
<dbReference type="InterPro" id="IPR037120">
    <property type="entry name" value="Haem_peroxidase_sf_animal"/>
</dbReference>
<keyword evidence="5" id="KW-0408">Iron</keyword>
<dbReference type="FunFam" id="1.10.640.10:FF:000003">
    <property type="entry name" value="chorion peroxidase"/>
    <property type="match status" value="1"/>
</dbReference>
<reference evidence="8" key="2">
    <citation type="submission" date="2020-12" db="UniProtKB">
        <authorList>
            <consortium name="WormBaseParasite"/>
        </authorList>
    </citation>
    <scope>IDENTIFICATION</scope>
</reference>
<dbReference type="GO" id="GO:0004601">
    <property type="term" value="F:peroxidase activity"/>
    <property type="evidence" value="ECO:0007669"/>
    <property type="project" value="UniProtKB-KW"/>
</dbReference>
<proteinExistence type="predicted"/>
<dbReference type="InterPro" id="IPR010255">
    <property type="entry name" value="Haem_peroxidase_sf"/>
</dbReference>
<evidence type="ECO:0000256" key="1">
    <source>
        <dbReference type="ARBA" id="ARBA00004613"/>
    </source>
</evidence>
<evidence type="ECO:0000256" key="2">
    <source>
        <dbReference type="ARBA" id="ARBA00022525"/>
    </source>
</evidence>
<dbReference type="WBParaSite" id="SRAE_X000005100.1">
    <property type="protein sequence ID" value="SRAE_X000005100.1"/>
    <property type="gene ID" value="WBGene00265605"/>
</dbReference>
<dbReference type="PANTHER" id="PTHR11475:SF133">
    <property type="entry name" value="PEROXIDASE"/>
    <property type="match status" value="1"/>
</dbReference>
<evidence type="ECO:0000256" key="3">
    <source>
        <dbReference type="ARBA" id="ARBA00022559"/>
    </source>
</evidence>
<accession>A0A090LLP9</accession>
<organism evidence="6">
    <name type="scientific">Strongyloides ratti</name>
    <name type="common">Parasitic roundworm</name>
    <dbReference type="NCBI Taxonomy" id="34506"/>
    <lineage>
        <taxon>Eukaryota</taxon>
        <taxon>Metazoa</taxon>
        <taxon>Ecdysozoa</taxon>
        <taxon>Nematoda</taxon>
        <taxon>Chromadorea</taxon>
        <taxon>Rhabditida</taxon>
        <taxon>Tylenchina</taxon>
        <taxon>Panagrolaimomorpha</taxon>
        <taxon>Strongyloidoidea</taxon>
        <taxon>Strongyloididae</taxon>
        <taxon>Strongyloides</taxon>
    </lineage>
</organism>
<dbReference type="Gene3D" id="1.10.640.10">
    <property type="entry name" value="Haem peroxidase domain superfamily, animal type"/>
    <property type="match status" value="2"/>
</dbReference>
<dbReference type="GeneID" id="36383098"/>
<dbReference type="Pfam" id="PF03098">
    <property type="entry name" value="An_peroxidase"/>
    <property type="match status" value="2"/>
</dbReference>
<dbReference type="GO" id="GO:0005576">
    <property type="term" value="C:extracellular region"/>
    <property type="evidence" value="ECO:0007669"/>
    <property type="project" value="UniProtKB-SubCell"/>
</dbReference>
<reference evidence="6 7" key="1">
    <citation type="submission" date="2014-09" db="EMBL/GenBank/DDBJ databases">
        <authorList>
            <person name="Martin A.A."/>
        </authorList>
    </citation>
    <scope>NUCLEOTIDE SEQUENCE</scope>
    <source>
        <strain evidence="7">ED321</strain>
        <strain evidence="6">ED321 Heterogonic</strain>
    </source>
</reference>
<dbReference type="WormBase" id="SRAE_X000005100">
    <property type="protein sequence ID" value="SRP05421"/>
    <property type="gene ID" value="WBGene00265605"/>
</dbReference>
<sequence length="1534" mass="176227">MKIIINLWRNILIFIILFLSFFLIYSQIPCGKSFVSCENSIFERKNAIDYNIIEGHIYKIDGSVTTTLTSNTNKILIDEDMILTASHQAEMALLNNMKEKKFIDKPNDKLIKDSIMRYIEVTSQEYQKNNLINGSNLNTALSKELKTMGLNLVDLKIIKIPENISNIMSEICIKNKKNFCTPSSYRTINGECNNVNNPTLGSVYEPFQRILSPDYEDYIMLPRSSYKKEQLPNERELTTKLFNYKNDRNVTISNLFAYWFHLISSDISLISSITKTSSGEDIIPQCCSPNTKKMDNECDPLEISSSDSIYRGLVTCIPYTRSIPTIPKNCNLGQREQANFVTSYIDGSSIYGISINNEKELREYVNGKLKTVIFNNDSELLSADITTSEWCQLSSNYSCFKTGTKDGNIFPGSSTLRTILVKYHNYIAINLKKLNPFWDDEKIYQESKKIIIGKIQFITYNEFLPILLGEKNMIKYKLKLRNYGYESNYDITINSNVFNEVSILLNPLLFSMINEMIRLVDNKGWIIKNFNIGDTFNDPSLLYEKDGIENIIRFLTLEKINPPSLLIPEIFKSYYLSKRGNFGLDSISLAIKKGRDHGIKGYRFYRQACGLSDITNFNDLEKIFYSKDVVNILSSLYDNINDVELIIGSLGEKPIDGSLLGPTLSCILGKQFEILKYGDRYWFENYFTDSSFTIKQLDEIRKSSISEIICVGSNINSLQPNTFLLPDKFSNTFLNCNNNAINKMKFKYWKDDEKKIEIPITKETIEKVFDLAELNVKERIKRELKNINVNQTNFQKGDPLYAWSNMLRPKERSKEIGKIAEILLESTKILINNNNLPGGEKLPKLSIEHIQKMLPEIDVSRFIFNYTAFLSDNGRLTKDQCLPQNLPCDHTNKYRIYSGWCNNLKHPEYGNAFQPLKHLLTPVYDDGFDKPRIKSITGKLLPNPRIISNKIHEDKNISHVKFTHMVMQFGQFLDHDLTHSPTSRGPNNEILNCTRCDSPETISVHCSPIPIEIGDPHFPTHYPNGEKRCLPFARSLLGQLNLGYRNQLNQLTSFIDGSAIYGSTDCEANQLRFFSKGLLKYSNIGLHNTEALPQGEQEKDCRSLPKYKCFVSGDERNSHQPGLTMMHTIFMREHNRIVKKLSIINPHWNDEKLYQEGRRIQIGQFQHIVFSEFIPKIIGIKLLDKYDIMVKKDGYYKKYDETCDPQISQPFATAAYRFGHTLIRRLFPRLDKNFKEISDPIDISTHFGHVEPIYNGTAGGIDSIIMGLLGTPSMAFDRHITSAVRNHLFARRGEKTSGMDLIAINILRARDHGVQSYNTFREFCGFKKATNFNDLLNDMDSETVFSLQSVYEDVNDIDLFPGLISEKPLRGALLGPTMACLIAEQFSRLKKCDRYYYENNNEVTKFTLRQLREIRKIKLSTIFCQNSNYIKTIQPNVFDMPDDLMNSLVDCENLGKINLNEWKEDLSCQIKDKEIELGKTIDITPCVSCTCTKDGTICHPKKIINCEKLLSMFSKNEILNDTSCIIQCSILLKK</sequence>
<dbReference type="InterPro" id="IPR019791">
    <property type="entry name" value="Haem_peroxidase_animal"/>
</dbReference>
<dbReference type="EMBL" id="LN609530">
    <property type="protein sequence ID" value="CEF70720.1"/>
    <property type="molecule type" value="Genomic_DNA"/>
</dbReference>
<dbReference type="eggNOG" id="KOG2408">
    <property type="taxonomic scope" value="Eukaryota"/>
</dbReference>
<dbReference type="PROSITE" id="PS50292">
    <property type="entry name" value="PEROXIDASE_3"/>
    <property type="match status" value="2"/>
</dbReference>
<keyword evidence="2" id="KW-0964">Secreted</keyword>
<dbReference type="RefSeq" id="XP_024509916.1">
    <property type="nucleotide sequence ID" value="XM_024644347.1"/>
</dbReference>
<keyword evidence="7" id="KW-1185">Reference proteome</keyword>
<evidence type="ECO:0000256" key="5">
    <source>
        <dbReference type="PIRSR" id="PIRSR619791-2"/>
    </source>
</evidence>
<keyword evidence="3" id="KW-0560">Oxidoreductase</keyword>
<dbReference type="FunFam" id="1.10.640.10:FF:000006">
    <property type="entry name" value="Double oxidase: two peroxidase domains"/>
    <property type="match status" value="1"/>
</dbReference>
<dbReference type="GO" id="GO:0006979">
    <property type="term" value="P:response to oxidative stress"/>
    <property type="evidence" value="ECO:0007669"/>
    <property type="project" value="InterPro"/>
</dbReference>
<dbReference type="Proteomes" id="UP000035682">
    <property type="component" value="Unplaced"/>
</dbReference>
<dbReference type="CDD" id="cd09823">
    <property type="entry name" value="peroxinectin_like"/>
    <property type="match status" value="2"/>
</dbReference>
<evidence type="ECO:0000313" key="7">
    <source>
        <dbReference type="Proteomes" id="UP000035682"/>
    </source>
</evidence>
<evidence type="ECO:0000313" key="6">
    <source>
        <dbReference type="EMBL" id="CEF70720.1"/>
    </source>
</evidence>
<dbReference type="PANTHER" id="PTHR11475">
    <property type="entry name" value="OXIDASE/PEROXIDASE"/>
    <property type="match status" value="1"/>
</dbReference>
<keyword evidence="4" id="KW-0732">Signal</keyword>
<feature type="binding site" description="axial binding residue" evidence="5">
    <location>
        <position position="1220"/>
    </location>
    <ligand>
        <name>heme b</name>
        <dbReference type="ChEBI" id="CHEBI:60344"/>
    </ligand>
    <ligandPart>
        <name>Fe</name>
        <dbReference type="ChEBI" id="CHEBI:18248"/>
    </ligandPart>
</feature>
<name>A0A090LLP9_STRRB</name>
<evidence type="ECO:0000313" key="8">
    <source>
        <dbReference type="WBParaSite" id="SRAE_X000005100.1"/>
    </source>
</evidence>
<comment type="subcellular location">
    <subcellularLocation>
        <location evidence="1">Secreted</location>
    </subcellularLocation>
</comment>
<dbReference type="CTD" id="36383098"/>
<gene>
    <name evidence="6 8 9" type="ORF">SRAE_X000005100</name>
</gene>
<dbReference type="SUPFAM" id="SSF48113">
    <property type="entry name" value="Heme-dependent peroxidases"/>
    <property type="match status" value="2"/>
</dbReference>
<evidence type="ECO:0000313" key="9">
    <source>
        <dbReference type="WormBase" id="SRAE_X000005100"/>
    </source>
</evidence>
<dbReference type="OrthoDB" id="823504at2759"/>
<protein>
    <submittedName>
        <fullName evidence="6 8">Peroxidasin-like protein</fullName>
    </submittedName>
</protein>
<keyword evidence="5" id="KW-0479">Metal-binding</keyword>
<keyword evidence="3" id="KW-0575">Peroxidase</keyword>